<dbReference type="Gene3D" id="3.40.50.720">
    <property type="entry name" value="NAD(P)-binding Rossmann-like Domain"/>
    <property type="match status" value="1"/>
</dbReference>
<sequence>MKKILITGAGGLVGTHLIQLLQQDNIIYTISQSIISENNINIDLSKEWDIALLPNDIDAIIHLAQSRKFRQFPETATDIFYTNTLSTLKLIDFAHKTGVKKFIYASSGGIYGTGDVAFIESDAITYPQNQGFYLTSKYSSELILDNYANLLDIVQLRFFFVYGNGQDQSMLIPRLVDSVKTGKPIILQGKEGIKINPIHVSDAVKAIKDAIDIKGSHKINIAGPESMTIKRIGELIGRLTQREPNFIYEDDKPVKSILGDIQKMKDVLHAPTVTVEEGIKSII</sequence>
<dbReference type="AlphaFoldDB" id="A0A5M6CK98"/>
<dbReference type="InterPro" id="IPR050177">
    <property type="entry name" value="Lipid_A_modif_metabolic_enz"/>
</dbReference>
<proteinExistence type="predicted"/>
<protein>
    <submittedName>
        <fullName evidence="2">NAD(P)-dependent oxidoreductase</fullName>
    </submittedName>
</protein>
<name>A0A5M6CK98_9BACT</name>
<dbReference type="InterPro" id="IPR001509">
    <property type="entry name" value="Epimerase_deHydtase"/>
</dbReference>
<dbReference type="PANTHER" id="PTHR43245:SF13">
    <property type="entry name" value="UDP-D-APIOSE_UDP-D-XYLOSE SYNTHASE 2"/>
    <property type="match status" value="1"/>
</dbReference>
<accession>A0A5M6CK98</accession>
<keyword evidence="3" id="KW-1185">Reference proteome</keyword>
<gene>
    <name evidence="2" type="ORF">F0919_14635</name>
</gene>
<dbReference type="Proteomes" id="UP000323632">
    <property type="component" value="Unassembled WGS sequence"/>
</dbReference>
<dbReference type="InterPro" id="IPR036291">
    <property type="entry name" value="NAD(P)-bd_dom_sf"/>
</dbReference>
<dbReference type="Pfam" id="PF01370">
    <property type="entry name" value="Epimerase"/>
    <property type="match status" value="1"/>
</dbReference>
<dbReference type="EMBL" id="VWSH01000003">
    <property type="protein sequence ID" value="KAA5533765.1"/>
    <property type="molecule type" value="Genomic_DNA"/>
</dbReference>
<evidence type="ECO:0000259" key="1">
    <source>
        <dbReference type="Pfam" id="PF01370"/>
    </source>
</evidence>
<dbReference type="RefSeq" id="WP_150033511.1">
    <property type="nucleotide sequence ID" value="NZ_VWSH01000003.1"/>
</dbReference>
<evidence type="ECO:0000313" key="2">
    <source>
        <dbReference type="EMBL" id="KAA5533765.1"/>
    </source>
</evidence>
<organism evidence="2 3">
    <name type="scientific">Taibaiella lutea</name>
    <dbReference type="NCBI Taxonomy" id="2608001"/>
    <lineage>
        <taxon>Bacteria</taxon>
        <taxon>Pseudomonadati</taxon>
        <taxon>Bacteroidota</taxon>
        <taxon>Chitinophagia</taxon>
        <taxon>Chitinophagales</taxon>
        <taxon>Chitinophagaceae</taxon>
        <taxon>Taibaiella</taxon>
    </lineage>
</organism>
<comment type="caution">
    <text evidence="2">The sequence shown here is derived from an EMBL/GenBank/DDBJ whole genome shotgun (WGS) entry which is preliminary data.</text>
</comment>
<evidence type="ECO:0000313" key="3">
    <source>
        <dbReference type="Proteomes" id="UP000323632"/>
    </source>
</evidence>
<feature type="domain" description="NAD-dependent epimerase/dehydratase" evidence="1">
    <location>
        <begin position="4"/>
        <end position="221"/>
    </location>
</feature>
<dbReference type="PANTHER" id="PTHR43245">
    <property type="entry name" value="BIFUNCTIONAL POLYMYXIN RESISTANCE PROTEIN ARNA"/>
    <property type="match status" value="1"/>
</dbReference>
<dbReference type="SUPFAM" id="SSF51735">
    <property type="entry name" value="NAD(P)-binding Rossmann-fold domains"/>
    <property type="match status" value="1"/>
</dbReference>
<reference evidence="2 3" key="1">
    <citation type="submission" date="2019-09" db="EMBL/GenBank/DDBJ databases">
        <title>Genome sequence and assembly of Taibaiella sp.</title>
        <authorList>
            <person name="Chhetri G."/>
        </authorList>
    </citation>
    <scope>NUCLEOTIDE SEQUENCE [LARGE SCALE GENOMIC DNA]</scope>
    <source>
        <strain evidence="2 3">KVB11</strain>
    </source>
</reference>